<dbReference type="CDD" id="cd14797">
    <property type="entry name" value="DUF302"/>
    <property type="match status" value="1"/>
</dbReference>
<accession>A0ABN7XVN1</accession>
<proteinExistence type="predicted"/>
<dbReference type="InterPro" id="IPR035923">
    <property type="entry name" value="TT1751-like_sf"/>
</dbReference>
<dbReference type="PANTHER" id="PTHR38342">
    <property type="entry name" value="SLR5037 PROTEIN"/>
    <property type="match status" value="1"/>
</dbReference>
<dbReference type="Gene3D" id="3.30.310.70">
    <property type="entry name" value="TT1751-like domain"/>
    <property type="match status" value="1"/>
</dbReference>
<keyword evidence="3" id="KW-1185">Reference proteome</keyword>
<dbReference type="EMBL" id="CAJZAG010000001">
    <property type="protein sequence ID" value="CAG9164488.1"/>
    <property type="molecule type" value="Genomic_DNA"/>
</dbReference>
<sequence length="150" mass="15801">MTAVALGTMTAMSAQAQEKPYPARTISLTSQHGFATTVDRLKSTLASRGLTLFADIDQSAAATQAGTSLRPTRLFLFGNPKGGTPAMQMNPHAAVELPLRAVVWQDERGTTHIDYQDLSGVLAADYGLSADMVAPLAAVRPLLESVASSK</sequence>
<evidence type="ECO:0000259" key="1">
    <source>
        <dbReference type="Pfam" id="PF03625"/>
    </source>
</evidence>
<dbReference type="PANTHER" id="PTHR38342:SF2">
    <property type="entry name" value="INNER MEMBRANE OR EXPORTED"/>
    <property type="match status" value="1"/>
</dbReference>
<evidence type="ECO:0000313" key="2">
    <source>
        <dbReference type="EMBL" id="CAG9164488.1"/>
    </source>
</evidence>
<comment type="caution">
    <text evidence="2">The sequence shown here is derived from an EMBL/GenBank/DDBJ whole genome shotgun (WGS) entry which is preliminary data.</text>
</comment>
<name>A0ABN7XVN1_9BURK</name>
<gene>
    <name evidence="2" type="ORF">LMG32289_00831</name>
</gene>
<dbReference type="Pfam" id="PF03625">
    <property type="entry name" value="DUF302"/>
    <property type="match status" value="1"/>
</dbReference>
<dbReference type="InterPro" id="IPR005180">
    <property type="entry name" value="DUF302"/>
</dbReference>
<reference evidence="2 3" key="1">
    <citation type="submission" date="2021-08" db="EMBL/GenBank/DDBJ databases">
        <authorList>
            <person name="Peeters C."/>
        </authorList>
    </citation>
    <scope>NUCLEOTIDE SEQUENCE [LARGE SCALE GENOMIC DNA]</scope>
    <source>
        <strain evidence="2 3">LMG 32289</strain>
    </source>
</reference>
<dbReference type="SUPFAM" id="SSF103247">
    <property type="entry name" value="TT1751-like"/>
    <property type="match status" value="1"/>
</dbReference>
<feature type="domain" description="DUF302" evidence="1">
    <location>
        <begin position="56"/>
        <end position="117"/>
    </location>
</feature>
<organism evidence="2 3">
    <name type="scientific">Cupriavidus pampae</name>
    <dbReference type="NCBI Taxonomy" id="659251"/>
    <lineage>
        <taxon>Bacteria</taxon>
        <taxon>Pseudomonadati</taxon>
        <taxon>Pseudomonadota</taxon>
        <taxon>Betaproteobacteria</taxon>
        <taxon>Burkholderiales</taxon>
        <taxon>Burkholderiaceae</taxon>
        <taxon>Cupriavidus</taxon>
    </lineage>
</organism>
<evidence type="ECO:0000313" key="3">
    <source>
        <dbReference type="Proteomes" id="UP000706525"/>
    </source>
</evidence>
<protein>
    <recommendedName>
        <fullName evidence="1">DUF302 domain-containing protein</fullName>
    </recommendedName>
</protein>
<dbReference type="Proteomes" id="UP000706525">
    <property type="component" value="Unassembled WGS sequence"/>
</dbReference>